<feature type="domain" description="DUF7730" evidence="2">
    <location>
        <begin position="73"/>
        <end position="294"/>
    </location>
</feature>
<evidence type="ECO:0000256" key="1">
    <source>
        <dbReference type="SAM" id="MobiDB-lite"/>
    </source>
</evidence>
<feature type="compositionally biased region" description="Basic residues" evidence="1">
    <location>
        <begin position="17"/>
        <end position="27"/>
    </location>
</feature>
<evidence type="ECO:0000313" key="4">
    <source>
        <dbReference type="Proteomes" id="UP001303760"/>
    </source>
</evidence>
<gene>
    <name evidence="3" type="ORF">C8A03DRAFT_47633</name>
</gene>
<keyword evidence="4" id="KW-1185">Reference proteome</keyword>
<dbReference type="Pfam" id="PF24864">
    <property type="entry name" value="DUF7730"/>
    <property type="match status" value="1"/>
</dbReference>
<dbReference type="PANTHER" id="PTHR38790">
    <property type="entry name" value="2EXR DOMAIN-CONTAINING PROTEIN-RELATED"/>
    <property type="match status" value="1"/>
</dbReference>
<feature type="region of interest" description="Disordered" evidence="1">
    <location>
        <begin position="17"/>
        <end position="41"/>
    </location>
</feature>
<organism evidence="3 4">
    <name type="scientific">Achaetomium macrosporum</name>
    <dbReference type="NCBI Taxonomy" id="79813"/>
    <lineage>
        <taxon>Eukaryota</taxon>
        <taxon>Fungi</taxon>
        <taxon>Dikarya</taxon>
        <taxon>Ascomycota</taxon>
        <taxon>Pezizomycotina</taxon>
        <taxon>Sordariomycetes</taxon>
        <taxon>Sordariomycetidae</taxon>
        <taxon>Sordariales</taxon>
        <taxon>Chaetomiaceae</taxon>
        <taxon>Achaetomium</taxon>
    </lineage>
</organism>
<dbReference type="InterPro" id="IPR056632">
    <property type="entry name" value="DUF7730"/>
</dbReference>
<dbReference type="Proteomes" id="UP001303760">
    <property type="component" value="Unassembled WGS sequence"/>
</dbReference>
<accession>A0AAN7C261</accession>
<evidence type="ECO:0000259" key="2">
    <source>
        <dbReference type="Pfam" id="PF24864"/>
    </source>
</evidence>
<evidence type="ECO:0000313" key="3">
    <source>
        <dbReference type="EMBL" id="KAK4233924.1"/>
    </source>
</evidence>
<dbReference type="PANTHER" id="PTHR38790:SF4">
    <property type="entry name" value="2EXR DOMAIN-CONTAINING PROTEIN"/>
    <property type="match status" value="1"/>
</dbReference>
<proteinExistence type="predicted"/>
<reference evidence="3" key="2">
    <citation type="submission" date="2023-05" db="EMBL/GenBank/DDBJ databases">
        <authorList>
            <consortium name="Lawrence Berkeley National Laboratory"/>
            <person name="Steindorff A."/>
            <person name="Hensen N."/>
            <person name="Bonometti L."/>
            <person name="Westerberg I."/>
            <person name="Brannstrom I.O."/>
            <person name="Guillou S."/>
            <person name="Cros-Aarteil S."/>
            <person name="Calhoun S."/>
            <person name="Haridas S."/>
            <person name="Kuo A."/>
            <person name="Mondo S."/>
            <person name="Pangilinan J."/>
            <person name="Riley R."/>
            <person name="Labutti K."/>
            <person name="Andreopoulos B."/>
            <person name="Lipzen A."/>
            <person name="Chen C."/>
            <person name="Yanf M."/>
            <person name="Daum C."/>
            <person name="Ng V."/>
            <person name="Clum A."/>
            <person name="Ohm R."/>
            <person name="Martin F."/>
            <person name="Silar P."/>
            <person name="Natvig D."/>
            <person name="Lalanne C."/>
            <person name="Gautier V."/>
            <person name="Ament-Velasquez S.L."/>
            <person name="Kruys A."/>
            <person name="Hutchinson M.I."/>
            <person name="Powell A.J."/>
            <person name="Barry K."/>
            <person name="Miller A.N."/>
            <person name="Grigoriev I.V."/>
            <person name="Debuchy R."/>
            <person name="Gladieux P."/>
            <person name="Thoren M.H."/>
            <person name="Johannesson H."/>
        </authorList>
    </citation>
    <scope>NUCLEOTIDE SEQUENCE</scope>
    <source>
        <strain evidence="3">CBS 532.94</strain>
    </source>
</reference>
<protein>
    <recommendedName>
        <fullName evidence="2">DUF7730 domain-containing protein</fullName>
    </recommendedName>
</protein>
<name>A0AAN7C261_9PEZI</name>
<sequence length="337" mass="38546">MVGLSWFPGLMSKVTGSHHVRRRRRPARSSTPGIPQRHTSGDIAWPVNLTRHKTVAARSRIELDPSALANLPQFFRLPFDIRHKIYSLILEDAGARQHIFCPSVSRRRMPSELQPQYLLSEKCAGSNGSYVCGHYECQKAGWAFRVNSPPVGFRLADLNALMRTSKFAYQEVSHFLYASITFNFATFRELGAFLDWISPETVPSIQSITFIAHMLPDGTEHCKDLIEGNYFQGVDRDHVALFKRMPNLKSLEITFFPNVMLSFTTRFIDIMKPLEELSKTTKIKVILPKMFYNQDKSGQGLPLIRGYDESTAFYSLTRPEAPGRHRLSGCEAYWKYF</sequence>
<dbReference type="EMBL" id="MU860447">
    <property type="protein sequence ID" value="KAK4233924.1"/>
    <property type="molecule type" value="Genomic_DNA"/>
</dbReference>
<comment type="caution">
    <text evidence="3">The sequence shown here is derived from an EMBL/GenBank/DDBJ whole genome shotgun (WGS) entry which is preliminary data.</text>
</comment>
<reference evidence="3" key="1">
    <citation type="journal article" date="2023" name="Mol. Phylogenet. Evol.">
        <title>Genome-scale phylogeny and comparative genomics of the fungal order Sordariales.</title>
        <authorList>
            <person name="Hensen N."/>
            <person name="Bonometti L."/>
            <person name="Westerberg I."/>
            <person name="Brannstrom I.O."/>
            <person name="Guillou S."/>
            <person name="Cros-Aarteil S."/>
            <person name="Calhoun S."/>
            <person name="Haridas S."/>
            <person name="Kuo A."/>
            <person name="Mondo S."/>
            <person name="Pangilinan J."/>
            <person name="Riley R."/>
            <person name="LaButti K."/>
            <person name="Andreopoulos B."/>
            <person name="Lipzen A."/>
            <person name="Chen C."/>
            <person name="Yan M."/>
            <person name="Daum C."/>
            <person name="Ng V."/>
            <person name="Clum A."/>
            <person name="Steindorff A."/>
            <person name="Ohm R.A."/>
            <person name="Martin F."/>
            <person name="Silar P."/>
            <person name="Natvig D.O."/>
            <person name="Lalanne C."/>
            <person name="Gautier V."/>
            <person name="Ament-Velasquez S.L."/>
            <person name="Kruys A."/>
            <person name="Hutchinson M.I."/>
            <person name="Powell A.J."/>
            <person name="Barry K."/>
            <person name="Miller A.N."/>
            <person name="Grigoriev I.V."/>
            <person name="Debuchy R."/>
            <person name="Gladieux P."/>
            <person name="Hiltunen Thoren M."/>
            <person name="Johannesson H."/>
        </authorList>
    </citation>
    <scope>NUCLEOTIDE SEQUENCE</scope>
    <source>
        <strain evidence="3">CBS 532.94</strain>
    </source>
</reference>
<dbReference type="AlphaFoldDB" id="A0AAN7C261"/>